<feature type="compositionally biased region" description="Polar residues" evidence="1">
    <location>
        <begin position="97"/>
        <end position="108"/>
    </location>
</feature>
<feature type="compositionally biased region" description="Basic and acidic residues" evidence="1">
    <location>
        <begin position="216"/>
        <end position="232"/>
    </location>
</feature>
<dbReference type="Proteomes" id="UP000285146">
    <property type="component" value="Unassembled WGS sequence"/>
</dbReference>
<name>A0A423XDM1_9PEZI</name>
<keyword evidence="3" id="KW-1185">Reference proteome</keyword>
<evidence type="ECO:0000313" key="3">
    <source>
        <dbReference type="Proteomes" id="UP000285146"/>
    </source>
</evidence>
<dbReference type="AlphaFoldDB" id="A0A423XDM1"/>
<dbReference type="InParanoid" id="A0A423XDM1"/>
<protein>
    <submittedName>
        <fullName evidence="2">Uncharacterized protein</fullName>
    </submittedName>
</protein>
<feature type="region of interest" description="Disordered" evidence="1">
    <location>
        <begin position="1"/>
        <end position="232"/>
    </location>
</feature>
<dbReference type="OrthoDB" id="5243413at2759"/>
<comment type="caution">
    <text evidence="2">The sequence shown here is derived from an EMBL/GenBank/DDBJ whole genome shotgun (WGS) entry which is preliminary data.</text>
</comment>
<feature type="compositionally biased region" description="Low complexity" evidence="1">
    <location>
        <begin position="68"/>
        <end position="95"/>
    </location>
</feature>
<evidence type="ECO:0000256" key="1">
    <source>
        <dbReference type="SAM" id="MobiDB-lite"/>
    </source>
</evidence>
<gene>
    <name evidence="2" type="ORF">VPNG_04334</name>
</gene>
<accession>A0A423XDM1</accession>
<sequence length="232" mass="25723">MADRNKKPGKNSCQQGRKQRVPTPDWVKGANGLPSPFLRAGFDIGMDLSVPRQRSPASPKASNAPGQAAATTPARVPVPITSSSSSSAAAAADSSKLGRSSGTAQTAKSRVRRSTKKAPTSRAAPVTPKKPKTGARSKVTPSKRTHEDTFPDYSYYSASKNKDKRPVDFDSDSDNASYKRDDSSDYMEHRSDEEDDPEKREHEYGFREEDDDDDEYSKYYDGDDYRFKKQRR</sequence>
<organism evidence="2 3">
    <name type="scientific">Cytospora leucostoma</name>
    <dbReference type="NCBI Taxonomy" id="1230097"/>
    <lineage>
        <taxon>Eukaryota</taxon>
        <taxon>Fungi</taxon>
        <taxon>Dikarya</taxon>
        <taxon>Ascomycota</taxon>
        <taxon>Pezizomycotina</taxon>
        <taxon>Sordariomycetes</taxon>
        <taxon>Sordariomycetidae</taxon>
        <taxon>Diaporthales</taxon>
        <taxon>Cytosporaceae</taxon>
        <taxon>Cytospora</taxon>
    </lineage>
</organism>
<dbReference type="EMBL" id="LKEB01000015">
    <property type="protein sequence ID" value="ROW14194.1"/>
    <property type="molecule type" value="Genomic_DNA"/>
</dbReference>
<evidence type="ECO:0000313" key="2">
    <source>
        <dbReference type="EMBL" id="ROW14194.1"/>
    </source>
</evidence>
<reference evidence="2 3" key="1">
    <citation type="submission" date="2015-09" db="EMBL/GenBank/DDBJ databases">
        <title>Host preference determinants of Valsa canker pathogens revealed by comparative genomics.</title>
        <authorList>
            <person name="Yin Z."/>
            <person name="Huang L."/>
        </authorList>
    </citation>
    <scope>NUCLEOTIDE SEQUENCE [LARGE SCALE GENOMIC DNA]</scope>
    <source>
        <strain evidence="2 3">SXYLt</strain>
    </source>
</reference>
<proteinExistence type="predicted"/>
<feature type="compositionally biased region" description="Basic and acidic residues" evidence="1">
    <location>
        <begin position="177"/>
        <end position="207"/>
    </location>
</feature>